<dbReference type="AlphaFoldDB" id="A0A645GQB8"/>
<sequence length="133" mass="15828">MDFFKEEHPFVLFLNSSKTEYLLAIIHEGTWDFYFSEFKVGVISNGILQKINIPHIVTQYQNFHTENNIHIGMPVETLEKLKGMKYIRTGNKIKYCHNSLDSEFMEYGECEYYFECELINNKISKFRFGYTPI</sequence>
<proteinExistence type="predicted"/>
<reference evidence="1" key="1">
    <citation type="submission" date="2019-08" db="EMBL/GenBank/DDBJ databases">
        <authorList>
            <person name="Kucharzyk K."/>
            <person name="Murdoch R.W."/>
            <person name="Higgins S."/>
            <person name="Loffler F."/>
        </authorList>
    </citation>
    <scope>NUCLEOTIDE SEQUENCE</scope>
</reference>
<dbReference type="EMBL" id="VSSQ01078279">
    <property type="protein sequence ID" value="MPN28122.1"/>
    <property type="molecule type" value="Genomic_DNA"/>
</dbReference>
<comment type="caution">
    <text evidence="1">The sequence shown here is derived from an EMBL/GenBank/DDBJ whole genome shotgun (WGS) entry which is preliminary data.</text>
</comment>
<accession>A0A645GQB8</accession>
<evidence type="ECO:0000313" key="1">
    <source>
        <dbReference type="EMBL" id="MPN28122.1"/>
    </source>
</evidence>
<protein>
    <submittedName>
        <fullName evidence="1">Uncharacterized protein</fullName>
    </submittedName>
</protein>
<name>A0A645GQB8_9ZZZZ</name>
<organism evidence="1">
    <name type="scientific">bioreactor metagenome</name>
    <dbReference type="NCBI Taxonomy" id="1076179"/>
    <lineage>
        <taxon>unclassified sequences</taxon>
        <taxon>metagenomes</taxon>
        <taxon>ecological metagenomes</taxon>
    </lineage>
</organism>
<gene>
    <name evidence="1" type="ORF">SDC9_175561</name>
</gene>